<accession>A0ABP7E5D8</accession>
<reference evidence="2" key="1">
    <citation type="journal article" date="2019" name="Int. J. Syst. Evol. Microbiol.">
        <title>The Global Catalogue of Microorganisms (GCM) 10K type strain sequencing project: providing services to taxonomists for standard genome sequencing and annotation.</title>
        <authorList>
            <consortium name="The Broad Institute Genomics Platform"/>
            <consortium name="The Broad Institute Genome Sequencing Center for Infectious Disease"/>
            <person name="Wu L."/>
            <person name="Ma J."/>
        </authorList>
    </citation>
    <scope>NUCLEOTIDE SEQUENCE [LARGE SCALE GENOMIC DNA]</scope>
    <source>
        <strain evidence="2">JCM 16548</strain>
    </source>
</reference>
<dbReference type="Proteomes" id="UP001500051">
    <property type="component" value="Unassembled WGS sequence"/>
</dbReference>
<organism evidence="1 2">
    <name type="scientific">Microlunatus aurantiacus</name>
    <dbReference type="NCBI Taxonomy" id="446786"/>
    <lineage>
        <taxon>Bacteria</taxon>
        <taxon>Bacillati</taxon>
        <taxon>Actinomycetota</taxon>
        <taxon>Actinomycetes</taxon>
        <taxon>Propionibacteriales</taxon>
        <taxon>Propionibacteriaceae</taxon>
        <taxon>Microlunatus</taxon>
    </lineage>
</organism>
<dbReference type="EMBL" id="BAAAYX010000020">
    <property type="protein sequence ID" value="GAA3714566.1"/>
    <property type="molecule type" value="Genomic_DNA"/>
</dbReference>
<comment type="caution">
    <text evidence="1">The sequence shown here is derived from an EMBL/GenBank/DDBJ whole genome shotgun (WGS) entry which is preliminary data.</text>
</comment>
<proteinExistence type="predicted"/>
<evidence type="ECO:0000313" key="1">
    <source>
        <dbReference type="EMBL" id="GAA3714566.1"/>
    </source>
</evidence>
<keyword evidence="2" id="KW-1185">Reference proteome</keyword>
<protein>
    <submittedName>
        <fullName evidence="1">Uncharacterized protein</fullName>
    </submittedName>
</protein>
<evidence type="ECO:0000313" key="2">
    <source>
        <dbReference type="Proteomes" id="UP001500051"/>
    </source>
</evidence>
<name>A0ABP7E5D8_9ACTN</name>
<gene>
    <name evidence="1" type="ORF">GCM10022204_37150</name>
</gene>
<sequence>MIAEVSGTLALRLAGGVDGIITTGVVDAVGVRRVGDGVGVGRGVGAAELTVGSGVGVTDRVGPVGSGDEGAVAVTPGLAGGVASGVGEGGGGVVALGDAPGLAGVGVSATAGGVVASAMVASNASSREVRTVSRRSLSGLRASGRGGRVMGCGLSPCPG</sequence>